<evidence type="ECO:0000256" key="9">
    <source>
        <dbReference type="ARBA" id="ARBA00022963"/>
    </source>
</evidence>
<dbReference type="GO" id="GO:0004623">
    <property type="term" value="F:phospholipase A2 activity"/>
    <property type="evidence" value="ECO:0007669"/>
    <property type="project" value="UniProtKB-EC"/>
</dbReference>
<dbReference type="AlphaFoldDB" id="A0A2J7Q6Z2"/>
<protein>
    <recommendedName>
        <fullName evidence="4">Phospholipase A2</fullName>
        <ecNumber evidence="3">3.1.1.4</ecNumber>
    </recommendedName>
    <alternativeName>
        <fullName evidence="12">Phosphatidylcholine 2-acylhydrolase</fullName>
    </alternativeName>
</protein>
<dbReference type="GO" id="GO:0005576">
    <property type="term" value="C:extracellular region"/>
    <property type="evidence" value="ECO:0007669"/>
    <property type="project" value="UniProtKB-SubCell"/>
</dbReference>
<evidence type="ECO:0000256" key="7">
    <source>
        <dbReference type="ARBA" id="ARBA00022801"/>
    </source>
</evidence>
<keyword evidence="10" id="KW-0443">Lipid metabolism</keyword>
<organism evidence="14 15">
    <name type="scientific">Cryptotermes secundus</name>
    <dbReference type="NCBI Taxonomy" id="105785"/>
    <lineage>
        <taxon>Eukaryota</taxon>
        <taxon>Metazoa</taxon>
        <taxon>Ecdysozoa</taxon>
        <taxon>Arthropoda</taxon>
        <taxon>Hexapoda</taxon>
        <taxon>Insecta</taxon>
        <taxon>Pterygota</taxon>
        <taxon>Neoptera</taxon>
        <taxon>Polyneoptera</taxon>
        <taxon>Dictyoptera</taxon>
        <taxon>Blattodea</taxon>
        <taxon>Blattoidea</taxon>
        <taxon>Termitoidae</taxon>
        <taxon>Kalotermitidae</taxon>
        <taxon>Cryptotermitinae</taxon>
        <taxon>Cryptotermes</taxon>
    </lineage>
</organism>
<dbReference type="InterPro" id="IPR036444">
    <property type="entry name" value="PLipase_A2_dom_sf"/>
</dbReference>
<dbReference type="InterPro" id="IPR033113">
    <property type="entry name" value="PLA2_histidine"/>
</dbReference>
<dbReference type="Pfam" id="PF05826">
    <property type="entry name" value="Phospholip_A2_2"/>
    <property type="match status" value="1"/>
</dbReference>
<evidence type="ECO:0000256" key="11">
    <source>
        <dbReference type="ARBA" id="ARBA00023157"/>
    </source>
</evidence>
<evidence type="ECO:0000256" key="2">
    <source>
        <dbReference type="ARBA" id="ARBA00004613"/>
    </source>
</evidence>
<evidence type="ECO:0000256" key="12">
    <source>
        <dbReference type="ARBA" id="ARBA00029903"/>
    </source>
</evidence>
<evidence type="ECO:0000256" key="10">
    <source>
        <dbReference type="ARBA" id="ARBA00023098"/>
    </source>
</evidence>
<dbReference type="STRING" id="105785.A0A2J7Q6Z2"/>
<dbReference type="FunFam" id="1.20.90.10:FF:000002">
    <property type="entry name" value="Phospholipase A2 group III"/>
    <property type="match status" value="1"/>
</dbReference>
<dbReference type="GO" id="GO:0016042">
    <property type="term" value="P:lipid catabolic process"/>
    <property type="evidence" value="ECO:0007669"/>
    <property type="project" value="UniProtKB-KW"/>
</dbReference>
<dbReference type="InParanoid" id="A0A2J7Q6Z2"/>
<evidence type="ECO:0000256" key="3">
    <source>
        <dbReference type="ARBA" id="ARBA00013278"/>
    </source>
</evidence>
<comment type="caution">
    <text evidence="14">The sequence shown here is derived from an EMBL/GenBank/DDBJ whole genome shotgun (WGS) entry which is preliminary data.</text>
</comment>
<feature type="domain" description="Phospholipase A2-like central" evidence="13">
    <location>
        <begin position="14"/>
        <end position="126"/>
    </location>
</feature>
<comment type="cofactor">
    <cofactor evidence="1">
        <name>Ca(2+)</name>
        <dbReference type="ChEBI" id="CHEBI:29108"/>
    </cofactor>
</comment>
<dbReference type="GO" id="GO:0046872">
    <property type="term" value="F:metal ion binding"/>
    <property type="evidence" value="ECO:0007669"/>
    <property type="project" value="UniProtKB-KW"/>
</dbReference>
<dbReference type="FunCoup" id="A0A2J7Q6Z2">
    <property type="interactions" value="53"/>
</dbReference>
<evidence type="ECO:0000256" key="4">
    <source>
        <dbReference type="ARBA" id="ARBA00021721"/>
    </source>
</evidence>
<gene>
    <name evidence="14" type="primary">PA2_0</name>
    <name evidence="14" type="ORF">B7P43_G11880</name>
</gene>
<evidence type="ECO:0000256" key="5">
    <source>
        <dbReference type="ARBA" id="ARBA00022525"/>
    </source>
</evidence>
<keyword evidence="11" id="KW-1015">Disulfide bond</keyword>
<dbReference type="SMART" id="SM00085">
    <property type="entry name" value="PA2c"/>
    <property type="match status" value="1"/>
</dbReference>
<keyword evidence="15" id="KW-1185">Reference proteome</keyword>
<keyword evidence="7" id="KW-0378">Hydrolase</keyword>
<evidence type="ECO:0000313" key="15">
    <source>
        <dbReference type="Proteomes" id="UP000235965"/>
    </source>
</evidence>
<evidence type="ECO:0000256" key="8">
    <source>
        <dbReference type="ARBA" id="ARBA00022837"/>
    </source>
</evidence>
<name>A0A2J7Q6Z2_9NEOP</name>
<dbReference type="InterPro" id="IPR016090">
    <property type="entry name" value="PLA2-like_dom"/>
</dbReference>
<dbReference type="Proteomes" id="UP000235965">
    <property type="component" value="Unassembled WGS sequence"/>
</dbReference>
<dbReference type="GO" id="GO:0006644">
    <property type="term" value="P:phospholipid metabolic process"/>
    <property type="evidence" value="ECO:0007669"/>
    <property type="project" value="InterPro"/>
</dbReference>
<evidence type="ECO:0000256" key="6">
    <source>
        <dbReference type="ARBA" id="ARBA00022723"/>
    </source>
</evidence>
<dbReference type="PROSITE" id="PS00118">
    <property type="entry name" value="PA2_HIS"/>
    <property type="match status" value="1"/>
</dbReference>
<keyword evidence="6" id="KW-0479">Metal-binding</keyword>
<sequence>MRIGYWSESQKEGDHWEDQGVGTKWCGSGNIAANFADLGSSEETDKCCREHDNCPDSIEAWKSKHNLTNNSFYTRLHCKCDDEFYYCLKKNNDFTSMEVGITYFDVLGTQCYKKEYPIISCKKYNR</sequence>
<evidence type="ECO:0000259" key="13">
    <source>
        <dbReference type="SMART" id="SM00085"/>
    </source>
</evidence>
<dbReference type="Gene3D" id="1.20.90.10">
    <property type="entry name" value="Phospholipase A2 domain"/>
    <property type="match status" value="1"/>
</dbReference>
<evidence type="ECO:0000313" key="14">
    <source>
        <dbReference type="EMBL" id="PNF24357.1"/>
    </source>
</evidence>
<dbReference type="CDD" id="cd04704">
    <property type="entry name" value="PLA2_bee_venom_like"/>
    <property type="match status" value="1"/>
</dbReference>
<dbReference type="GO" id="GO:0050482">
    <property type="term" value="P:arachidonate secretion"/>
    <property type="evidence" value="ECO:0007669"/>
    <property type="project" value="InterPro"/>
</dbReference>
<dbReference type="OrthoDB" id="10059604at2759"/>
<reference evidence="14 15" key="1">
    <citation type="submission" date="2017-12" db="EMBL/GenBank/DDBJ databases">
        <title>Hemimetabolous genomes reveal molecular basis of termite eusociality.</title>
        <authorList>
            <person name="Harrison M.C."/>
            <person name="Jongepier E."/>
            <person name="Robertson H.M."/>
            <person name="Arning N."/>
            <person name="Bitard-Feildel T."/>
            <person name="Chao H."/>
            <person name="Childers C.P."/>
            <person name="Dinh H."/>
            <person name="Doddapaneni H."/>
            <person name="Dugan S."/>
            <person name="Gowin J."/>
            <person name="Greiner C."/>
            <person name="Han Y."/>
            <person name="Hu H."/>
            <person name="Hughes D.S.T."/>
            <person name="Huylmans A.-K."/>
            <person name="Kemena C."/>
            <person name="Kremer L.P.M."/>
            <person name="Lee S.L."/>
            <person name="Lopez-Ezquerra A."/>
            <person name="Mallet L."/>
            <person name="Monroy-Kuhn J.M."/>
            <person name="Moser A."/>
            <person name="Murali S.C."/>
            <person name="Muzny D.M."/>
            <person name="Otani S."/>
            <person name="Piulachs M.-D."/>
            <person name="Poelchau M."/>
            <person name="Qu J."/>
            <person name="Schaub F."/>
            <person name="Wada-Katsumata A."/>
            <person name="Worley K.C."/>
            <person name="Xie Q."/>
            <person name="Ylla G."/>
            <person name="Poulsen M."/>
            <person name="Gibbs R.A."/>
            <person name="Schal C."/>
            <person name="Richards S."/>
            <person name="Belles X."/>
            <person name="Korb J."/>
            <person name="Bornberg-Bauer E."/>
        </authorList>
    </citation>
    <scope>NUCLEOTIDE SEQUENCE [LARGE SCALE GENOMIC DNA]</scope>
    <source>
        <tissue evidence="14">Whole body</tissue>
    </source>
</reference>
<dbReference type="SUPFAM" id="SSF48619">
    <property type="entry name" value="Phospholipase A2, PLA2"/>
    <property type="match status" value="1"/>
</dbReference>
<dbReference type="EMBL" id="NEVH01017450">
    <property type="protein sequence ID" value="PNF24357.1"/>
    <property type="molecule type" value="Genomic_DNA"/>
</dbReference>
<dbReference type="PANTHER" id="PTHR12253">
    <property type="entry name" value="RH14732P"/>
    <property type="match status" value="1"/>
</dbReference>
<dbReference type="EC" id="3.1.1.4" evidence="3"/>
<accession>A0A2J7Q6Z2</accession>
<keyword evidence="9" id="KW-0442">Lipid degradation</keyword>
<keyword evidence="5" id="KW-0964">Secreted</keyword>
<proteinExistence type="predicted"/>
<comment type="subcellular location">
    <subcellularLocation>
        <location evidence="2">Secreted</location>
    </subcellularLocation>
</comment>
<evidence type="ECO:0000256" key="1">
    <source>
        <dbReference type="ARBA" id="ARBA00001913"/>
    </source>
</evidence>
<keyword evidence="8" id="KW-0106">Calcium</keyword>